<protein>
    <recommendedName>
        <fullName evidence="3">DUF945 domain-containing protein</fullName>
    </recommendedName>
</protein>
<sequence>MNKIVVGAVTAVVVGVGAAAGWYFIGKESGPGVAGVSGAPPLDCANIKTDVDATLAALPPELKATYSGLECSGSKLSFAELRFGVLGAGAVEEGAVKMTGVVVDGGFAANAKKVFNPASYVAGQAPSAERLPIASRITATKVNIGPETGGGISFENFEIADLSARQFAKAPPATLADLGTSGPAEVADLLQAFGFSSIGFKSIAGGPPPAEGQTATPVVSIASVVLSAFDGQRLGGFDLTGLTGKPDSGSGSFGLGSLSLKGLGVGDLAAIFTSAAATGMANADAMQAKALLAISAESASLKDFSVVGFQAATDEIKIASITLDQFKALSFSQLAIDGLSGHVSEIGYDFKLAHLALKGVDVGVMLQDVAAGTATEPDFAKLRVDGYDLSDLSFGPKDGEKVTLASIVATSSDYVDGIATKGTGKLTGFAMPISIIPEEYRGPFTDLGYPTIKLEMTTDYSFDPKALSLDVKDVTLKLIDGGALSLKLNLGNFDMKAIQASSQSMEPPAALFAAKVVAATLAYTDDSLVSRVLKLIAKEQATTPEALLEQAKAMLKMQADTAPGPVTKAFIHGLEGFVTGQKSLTISVAPSKPLSFDDIGNKFENPEDAAAALKLTAVGK</sequence>
<dbReference type="OrthoDB" id="7247796at2"/>
<dbReference type="EMBL" id="QGLE01000011">
    <property type="protein sequence ID" value="PWR19431.1"/>
    <property type="molecule type" value="Genomic_DNA"/>
</dbReference>
<dbReference type="RefSeq" id="WP_109907313.1">
    <property type="nucleotide sequence ID" value="NZ_QGLE01000011.1"/>
</dbReference>
<comment type="caution">
    <text evidence="1">The sequence shown here is derived from an EMBL/GenBank/DDBJ whole genome shotgun (WGS) entry which is preliminary data.</text>
</comment>
<keyword evidence="2" id="KW-1185">Reference proteome</keyword>
<evidence type="ECO:0008006" key="3">
    <source>
        <dbReference type="Google" id="ProtNLM"/>
    </source>
</evidence>
<gene>
    <name evidence="1" type="ORF">DKG74_16690</name>
</gene>
<reference evidence="1 2" key="1">
    <citation type="submission" date="2018-05" db="EMBL/GenBank/DDBJ databases">
        <title>Zavarzinia sp. HR-AS.</title>
        <authorList>
            <person name="Lee Y."/>
            <person name="Jeon C.O."/>
        </authorList>
    </citation>
    <scope>NUCLEOTIDE SEQUENCE [LARGE SCALE GENOMIC DNA]</scope>
    <source>
        <strain evidence="1 2">HR-AS</strain>
    </source>
</reference>
<dbReference type="Proteomes" id="UP000245461">
    <property type="component" value="Unassembled WGS sequence"/>
</dbReference>
<proteinExistence type="predicted"/>
<dbReference type="AlphaFoldDB" id="A0A317DY84"/>
<evidence type="ECO:0000313" key="1">
    <source>
        <dbReference type="EMBL" id="PWR19431.1"/>
    </source>
</evidence>
<accession>A0A317DY84</accession>
<name>A0A317DY84_9PROT</name>
<evidence type="ECO:0000313" key="2">
    <source>
        <dbReference type="Proteomes" id="UP000245461"/>
    </source>
</evidence>
<organism evidence="1 2">
    <name type="scientific">Zavarzinia aquatilis</name>
    <dbReference type="NCBI Taxonomy" id="2211142"/>
    <lineage>
        <taxon>Bacteria</taxon>
        <taxon>Pseudomonadati</taxon>
        <taxon>Pseudomonadota</taxon>
        <taxon>Alphaproteobacteria</taxon>
        <taxon>Rhodospirillales</taxon>
        <taxon>Zavarziniaceae</taxon>
        <taxon>Zavarzinia</taxon>
    </lineage>
</organism>